<proteinExistence type="predicted"/>
<accession>A0A0D0UNW5</accession>
<organism evidence="2">
    <name type="scientific">Cryptococcus bacillisporus CA1280</name>
    <dbReference type="NCBI Taxonomy" id="1296109"/>
    <lineage>
        <taxon>Eukaryota</taxon>
        <taxon>Fungi</taxon>
        <taxon>Dikarya</taxon>
        <taxon>Basidiomycota</taxon>
        <taxon>Agaricomycotina</taxon>
        <taxon>Tremellomycetes</taxon>
        <taxon>Tremellales</taxon>
        <taxon>Cryptococcaceae</taxon>
        <taxon>Cryptococcus</taxon>
        <taxon>Cryptococcus gattii species complex</taxon>
    </lineage>
</organism>
<feature type="region of interest" description="Disordered" evidence="1">
    <location>
        <begin position="273"/>
        <end position="296"/>
    </location>
</feature>
<gene>
    <name evidence="2" type="ORF">I312_00945</name>
</gene>
<dbReference type="EMBL" id="KN847974">
    <property type="protein sequence ID" value="KIR49853.1"/>
    <property type="molecule type" value="Genomic_DNA"/>
</dbReference>
<dbReference type="OrthoDB" id="2572289at2759"/>
<evidence type="ECO:0000256" key="1">
    <source>
        <dbReference type="SAM" id="MobiDB-lite"/>
    </source>
</evidence>
<name>A0A0D0UNW5_CRYGA</name>
<dbReference type="HOGENOM" id="CLU_877213_0_0_1"/>
<dbReference type="AlphaFoldDB" id="A0A0D0UNW5"/>
<evidence type="ECO:0000313" key="2">
    <source>
        <dbReference type="EMBL" id="KIR49853.1"/>
    </source>
</evidence>
<reference evidence="2" key="1">
    <citation type="submission" date="2015-01" db="EMBL/GenBank/DDBJ databases">
        <title>The Genome Sequence of Cryptococcus gattii CA1280.</title>
        <authorList>
            <consortium name="The Broad Institute Genomics Platform"/>
            <person name="Cuomo C."/>
            <person name="Litvintseva A."/>
            <person name="Chen Y."/>
            <person name="Heitman J."/>
            <person name="Sun S."/>
            <person name="Springer D."/>
            <person name="Dromer F."/>
            <person name="Young S."/>
            <person name="Zeng Q."/>
            <person name="Gargeya S."/>
            <person name="Abouelleil A."/>
            <person name="Alvarado L."/>
            <person name="Chapman S.B."/>
            <person name="Gainer-Dewar J."/>
            <person name="Goldberg J."/>
            <person name="Griggs A."/>
            <person name="Gujja S."/>
            <person name="Hansen M."/>
            <person name="Howarth C."/>
            <person name="Imamovic A."/>
            <person name="Larimer J."/>
            <person name="Murphy C."/>
            <person name="Naylor J."/>
            <person name="Pearson M."/>
            <person name="Priest M."/>
            <person name="Roberts A."/>
            <person name="Saif S."/>
            <person name="Shea T."/>
            <person name="Sykes S."/>
            <person name="Wortman J."/>
            <person name="Nusbaum C."/>
            <person name="Birren B."/>
        </authorList>
    </citation>
    <scope>NUCLEOTIDE SEQUENCE [LARGE SCALE GENOMIC DNA]</scope>
    <source>
        <strain evidence="2">CA1280</strain>
    </source>
</reference>
<feature type="compositionally biased region" description="Basic and acidic residues" evidence="1">
    <location>
        <begin position="279"/>
        <end position="288"/>
    </location>
</feature>
<sequence length="326" mass="36869">MTATMDCPLRCKHIIDLPGRAYFTQRTPSYISAAFERNSYNLVSSTPLSRGQCYIFAESLLDPEVVALQSQGAVVYMADWVAQCLAKGYTVPLQEWVFDFTAGQKEKSSSVLKQHPCTVRKYPLISPSSTLVDVQSSRAPDTPTPITGLLKTLEVNSSYIPPHRQPKKLPIQSDLSTTTPIVLDQRTGPGDTRNEVLILKYLKSVDDQTSDSNVLFQGRHYRSTTMKMQGHQEVFKHHQSSTIDTLKMSNLSETHSNPRRRFRATRNVTKNTFQSGKKPLNEHRKVEETETSNAGMKRKAIPTFMFDDTLSELLKQSKKRRVLLKT</sequence>
<protein>
    <submittedName>
        <fullName evidence="2">Uncharacterized protein</fullName>
    </submittedName>
</protein>